<protein>
    <submittedName>
        <fullName evidence="1">Uncharacterized protein</fullName>
    </submittedName>
</protein>
<gene>
    <name evidence="1" type="ordered locus">AZOLI_0186</name>
</gene>
<accession>G7Z838</accession>
<reference evidence="2" key="1">
    <citation type="journal article" date="2011" name="PLoS Genet.">
        <title>Azospirillum genomes reveal transition of bacteria from aquatic to terrestrial environments.</title>
        <authorList>
            <person name="Wisniewski-Dye F."/>
            <person name="Borziak K."/>
            <person name="Khalsa-Moyers G."/>
            <person name="Alexandre G."/>
            <person name="Sukharnikov L.O."/>
            <person name="Wuichet K."/>
            <person name="Hurst G.B."/>
            <person name="McDonald W.H."/>
            <person name="Robertson J.S."/>
            <person name="Barbe V."/>
            <person name="Calteau A."/>
            <person name="Rouy Z."/>
            <person name="Mangenot S."/>
            <person name="Prigent-Combaret C."/>
            <person name="Normand P."/>
            <person name="Boyer M."/>
            <person name="Siguier P."/>
            <person name="Dessaux Y."/>
            <person name="Elmerich C."/>
            <person name="Condemine G."/>
            <person name="Krishnen G."/>
            <person name="Kennedy I."/>
            <person name="Paterson A.H."/>
            <person name="Gonzalez V."/>
            <person name="Mavingui P."/>
            <person name="Zhulin I.B."/>
        </authorList>
    </citation>
    <scope>NUCLEOTIDE SEQUENCE [LARGE SCALE GENOMIC DNA]</scope>
    <source>
        <strain evidence="2">4B</strain>
    </source>
</reference>
<evidence type="ECO:0000313" key="1">
    <source>
        <dbReference type="EMBL" id="CBS85597.1"/>
    </source>
</evidence>
<dbReference type="KEGG" id="ali:AZOLI_0186"/>
<dbReference type="AlphaFoldDB" id="G7Z838"/>
<proteinExistence type="predicted"/>
<keyword evidence="2" id="KW-1185">Reference proteome</keyword>
<dbReference type="EMBL" id="FQ311868">
    <property type="protein sequence ID" value="CBS85597.1"/>
    <property type="molecule type" value="Genomic_DNA"/>
</dbReference>
<organism evidence="1 2">
    <name type="scientific">Azospirillum lipoferum (strain 4B)</name>
    <dbReference type="NCBI Taxonomy" id="862719"/>
    <lineage>
        <taxon>Bacteria</taxon>
        <taxon>Pseudomonadati</taxon>
        <taxon>Pseudomonadota</taxon>
        <taxon>Alphaproteobacteria</taxon>
        <taxon>Rhodospirillales</taxon>
        <taxon>Azospirillaceae</taxon>
        <taxon>Azospirillum</taxon>
    </lineage>
</organism>
<evidence type="ECO:0000313" key="2">
    <source>
        <dbReference type="Proteomes" id="UP000005667"/>
    </source>
</evidence>
<dbReference type="Proteomes" id="UP000005667">
    <property type="component" value="Chromosome"/>
</dbReference>
<name>G7Z838_AZOL4</name>
<sequence length="69" mass="7836">MENTISLIHWTETSTHILIPPAMLCYAALRPFLTSGGNQMPPTVATRHLHNSWRRNLLPSAARHFLCLE</sequence>
<dbReference type="HOGENOM" id="CLU_2766952_0_0_5"/>